<dbReference type="InterPro" id="IPR009061">
    <property type="entry name" value="DNA-bd_dom_put_sf"/>
</dbReference>
<dbReference type="GO" id="GO:0003677">
    <property type="term" value="F:DNA binding"/>
    <property type="evidence" value="ECO:0007669"/>
    <property type="project" value="UniProtKB-KW"/>
</dbReference>
<dbReference type="GO" id="GO:0003700">
    <property type="term" value="F:DNA-binding transcription factor activity"/>
    <property type="evidence" value="ECO:0007669"/>
    <property type="project" value="InterPro"/>
</dbReference>
<dbReference type="EMBL" id="JAKFHA010000036">
    <property type="protein sequence ID" value="MCF2532599.1"/>
    <property type="molecule type" value="Genomic_DNA"/>
</dbReference>
<sequence>MADYRIEDLAREGGTTVRNVRAYQDRGLLPRPRRAGRVSLYDGGHLARLRLIGQLLERGYSLVSIKELLDAWDNGRSLGGVLGLVAEVTGPWSDEEPGRMTRAELTAMFGGLSDPVVIAGAVQFGLLEPEDDSLTVFRVPSPRELAVCAELHAAGVPVHAVLDHLRALRADMERVAGSFMQLTETYLWQHYLKDSSLEDEAPEMAELIRRLRPLAQRAVDSELARAMRRLATRQLGETLGRVLEAESAEVLPEAPAEPDAPALERYPFMSDEWIAAVSRLSRLITPDPEKRTPHPAVVDIVVSDVPGRDDPAELHLDVFHGRVLVRPGLLPGPDLMIHMDYPTARSLLLDNDRSLPREALVDGRMTARGDLFALTTFREAIASLSGWDLAGVLTELTAAEKDADPAGAGRDF</sequence>
<dbReference type="PROSITE" id="PS50937">
    <property type="entry name" value="HTH_MERR_2"/>
    <property type="match status" value="1"/>
</dbReference>
<dbReference type="SUPFAM" id="SSF46955">
    <property type="entry name" value="Putative DNA-binding domain"/>
    <property type="match status" value="1"/>
</dbReference>
<dbReference type="RefSeq" id="WP_235057374.1">
    <property type="nucleotide sequence ID" value="NZ_JAKFHA010000036.1"/>
</dbReference>
<comment type="caution">
    <text evidence="3">The sequence shown here is derived from an EMBL/GenBank/DDBJ whole genome shotgun (WGS) entry which is preliminary data.</text>
</comment>
<feature type="domain" description="HTH merR-type" evidence="2">
    <location>
        <begin position="1"/>
        <end position="71"/>
    </location>
</feature>
<dbReference type="CDD" id="cd04778">
    <property type="entry name" value="HTH_MerR-like_sg2"/>
    <property type="match status" value="1"/>
</dbReference>
<name>A0AA41Q936_9ACTN</name>
<dbReference type="PANTHER" id="PTHR30204">
    <property type="entry name" value="REDOX-CYCLING DRUG-SENSING TRANSCRIPTIONAL ACTIVATOR SOXR"/>
    <property type="match status" value="1"/>
</dbReference>
<evidence type="ECO:0000259" key="2">
    <source>
        <dbReference type="PROSITE" id="PS50937"/>
    </source>
</evidence>
<dbReference type="Gene3D" id="1.10.1660.10">
    <property type="match status" value="1"/>
</dbReference>
<accession>A0AA41Q936</accession>
<evidence type="ECO:0000313" key="3">
    <source>
        <dbReference type="EMBL" id="MCF2532599.1"/>
    </source>
</evidence>
<dbReference type="InterPro" id="IPR000551">
    <property type="entry name" value="MerR-type_HTH_dom"/>
</dbReference>
<keyword evidence="4" id="KW-1185">Reference proteome</keyword>
<protein>
    <submittedName>
        <fullName evidence="3">MerR family transcriptional regulator</fullName>
    </submittedName>
</protein>
<proteinExistence type="predicted"/>
<dbReference type="PANTHER" id="PTHR30204:SF93">
    <property type="entry name" value="HTH MERR-TYPE DOMAIN-CONTAINING PROTEIN"/>
    <property type="match status" value="1"/>
</dbReference>
<reference evidence="3" key="1">
    <citation type="submission" date="2022-01" db="EMBL/GenBank/DDBJ databases">
        <title>Genome-Based Taxonomic Classification of the Phylum Actinobacteria.</title>
        <authorList>
            <person name="Gao Y."/>
        </authorList>
    </citation>
    <scope>NUCLEOTIDE SEQUENCE</scope>
    <source>
        <strain evidence="3">KLBMP 8922</strain>
    </source>
</reference>
<evidence type="ECO:0000256" key="1">
    <source>
        <dbReference type="ARBA" id="ARBA00023125"/>
    </source>
</evidence>
<dbReference type="SMART" id="SM00422">
    <property type="entry name" value="HTH_MERR"/>
    <property type="match status" value="1"/>
</dbReference>
<dbReference type="AlphaFoldDB" id="A0AA41Q936"/>
<dbReference type="InterPro" id="IPR047057">
    <property type="entry name" value="MerR_fam"/>
</dbReference>
<dbReference type="Proteomes" id="UP001165378">
    <property type="component" value="Unassembled WGS sequence"/>
</dbReference>
<dbReference type="Pfam" id="PF13411">
    <property type="entry name" value="MerR_1"/>
    <property type="match status" value="1"/>
</dbReference>
<keyword evidence="1" id="KW-0238">DNA-binding</keyword>
<evidence type="ECO:0000313" key="4">
    <source>
        <dbReference type="Proteomes" id="UP001165378"/>
    </source>
</evidence>
<gene>
    <name evidence="3" type="ORF">LZ495_36055</name>
</gene>
<organism evidence="3 4">
    <name type="scientific">Yinghuangia soli</name>
    <dbReference type="NCBI Taxonomy" id="2908204"/>
    <lineage>
        <taxon>Bacteria</taxon>
        <taxon>Bacillati</taxon>
        <taxon>Actinomycetota</taxon>
        <taxon>Actinomycetes</taxon>
        <taxon>Kitasatosporales</taxon>
        <taxon>Streptomycetaceae</taxon>
        <taxon>Yinghuangia</taxon>
    </lineage>
</organism>